<evidence type="ECO:0000313" key="1">
    <source>
        <dbReference type="EMBL" id="OAB44673.1"/>
    </source>
</evidence>
<protein>
    <submittedName>
        <fullName evidence="1">Uncharacterized protein</fullName>
    </submittedName>
</protein>
<comment type="caution">
    <text evidence="1">The sequence shown here is derived from an EMBL/GenBank/DDBJ whole genome shotgun (WGS) entry which is preliminary data.</text>
</comment>
<gene>
    <name evidence="1" type="ORF">PBAT_15540</name>
</gene>
<name>A0A162MH80_9BACL</name>
<organism evidence="1 2">
    <name type="scientific">Paenibacillus antarcticus</name>
    <dbReference type="NCBI Taxonomy" id="253703"/>
    <lineage>
        <taxon>Bacteria</taxon>
        <taxon>Bacillati</taxon>
        <taxon>Bacillota</taxon>
        <taxon>Bacilli</taxon>
        <taxon>Bacillales</taxon>
        <taxon>Paenibacillaceae</taxon>
        <taxon>Paenibacillus</taxon>
    </lineage>
</organism>
<accession>A0A162MH80</accession>
<dbReference type="EMBL" id="LVJI01000020">
    <property type="protein sequence ID" value="OAB44673.1"/>
    <property type="molecule type" value="Genomic_DNA"/>
</dbReference>
<sequence length="105" mass="11871">MELNIANSTKSRVKEHPTDDLNPCVRIVLITLIRISIQDNKDEAGDIEQNEYNYYTNGLCISYLQVSKPPEQKQILLALNIAREQGFTVVERYIDIGISGSGMKN</sequence>
<dbReference type="AlphaFoldDB" id="A0A162MH80"/>
<keyword evidence="2" id="KW-1185">Reference proteome</keyword>
<reference evidence="1 2" key="1">
    <citation type="submission" date="2016-03" db="EMBL/GenBank/DDBJ databases">
        <title>Draft genome sequence of Paenibacillus antarcticus CECT 5836.</title>
        <authorList>
            <person name="Shin S.-K."/>
            <person name="Yi H."/>
        </authorList>
    </citation>
    <scope>NUCLEOTIDE SEQUENCE [LARGE SCALE GENOMIC DNA]</scope>
    <source>
        <strain evidence="1 2">CECT 5836</strain>
    </source>
</reference>
<proteinExistence type="predicted"/>
<evidence type="ECO:0000313" key="2">
    <source>
        <dbReference type="Proteomes" id="UP000077355"/>
    </source>
</evidence>
<dbReference type="RefSeq" id="WP_068650876.1">
    <property type="nucleotide sequence ID" value="NZ_LVJI01000020.1"/>
</dbReference>
<dbReference type="Proteomes" id="UP000077355">
    <property type="component" value="Unassembled WGS sequence"/>
</dbReference>